<proteinExistence type="predicted"/>
<feature type="domain" description="DUF659" evidence="2">
    <location>
        <begin position="855"/>
        <end position="987"/>
    </location>
</feature>
<evidence type="ECO:0000259" key="2">
    <source>
        <dbReference type="Pfam" id="PF04937"/>
    </source>
</evidence>
<organism evidence="5 6">
    <name type="scientific">Periplaneta americana</name>
    <name type="common">American cockroach</name>
    <name type="synonym">Blatta americana</name>
    <dbReference type="NCBI Taxonomy" id="6978"/>
    <lineage>
        <taxon>Eukaryota</taxon>
        <taxon>Metazoa</taxon>
        <taxon>Ecdysozoa</taxon>
        <taxon>Arthropoda</taxon>
        <taxon>Hexapoda</taxon>
        <taxon>Insecta</taxon>
        <taxon>Pterygota</taxon>
        <taxon>Neoptera</taxon>
        <taxon>Polyneoptera</taxon>
        <taxon>Dictyoptera</taxon>
        <taxon>Blattodea</taxon>
        <taxon>Blattoidea</taxon>
        <taxon>Blattidae</taxon>
        <taxon>Blattinae</taxon>
        <taxon>Periplaneta</taxon>
    </lineage>
</organism>
<gene>
    <name evidence="5" type="ORF">ANN_25422</name>
</gene>
<evidence type="ECO:0000313" key="6">
    <source>
        <dbReference type="Proteomes" id="UP001148838"/>
    </source>
</evidence>
<feature type="non-terminal residue" evidence="5">
    <location>
        <position position="1"/>
    </location>
</feature>
<evidence type="ECO:0008006" key="7">
    <source>
        <dbReference type="Google" id="ProtNLM"/>
    </source>
</evidence>
<dbReference type="Pfam" id="PF04937">
    <property type="entry name" value="DUF659"/>
    <property type="match status" value="1"/>
</dbReference>
<feature type="domain" description="DUF4503" evidence="4">
    <location>
        <begin position="348"/>
        <end position="650"/>
    </location>
</feature>
<accession>A0ABQ8S1B6</accession>
<dbReference type="Pfam" id="PF14950">
    <property type="entry name" value="DUF4502"/>
    <property type="match status" value="1"/>
</dbReference>
<reference evidence="5 6" key="1">
    <citation type="journal article" date="2022" name="Allergy">
        <title>Genome assembly and annotation of Periplaneta americana reveal a comprehensive cockroach allergen profile.</title>
        <authorList>
            <person name="Wang L."/>
            <person name="Xiong Q."/>
            <person name="Saelim N."/>
            <person name="Wang L."/>
            <person name="Nong W."/>
            <person name="Wan A.T."/>
            <person name="Shi M."/>
            <person name="Liu X."/>
            <person name="Cao Q."/>
            <person name="Hui J.H.L."/>
            <person name="Sookrung N."/>
            <person name="Leung T.F."/>
            <person name="Tungtrongchitr A."/>
            <person name="Tsui S.K.W."/>
        </authorList>
    </citation>
    <scope>NUCLEOTIDE SEQUENCE [LARGE SCALE GENOMIC DNA]</scope>
    <source>
        <strain evidence="5">PWHHKU_190912</strain>
    </source>
</reference>
<dbReference type="InterPro" id="IPR028032">
    <property type="entry name" value="DUF4503"/>
</dbReference>
<name>A0ABQ8S1B6_PERAM</name>
<feature type="region of interest" description="Disordered" evidence="1">
    <location>
        <begin position="99"/>
        <end position="118"/>
    </location>
</feature>
<dbReference type="InterPro" id="IPR053054">
    <property type="entry name" value="DNA_repair-scaffolding"/>
</dbReference>
<dbReference type="Proteomes" id="UP001148838">
    <property type="component" value="Unassembled WGS sequence"/>
</dbReference>
<feature type="region of interest" description="Disordered" evidence="1">
    <location>
        <begin position="787"/>
        <end position="854"/>
    </location>
</feature>
<keyword evidence="6" id="KW-1185">Reference proteome</keyword>
<evidence type="ECO:0000313" key="5">
    <source>
        <dbReference type="EMBL" id="KAJ4427769.1"/>
    </source>
</evidence>
<evidence type="ECO:0000259" key="4">
    <source>
        <dbReference type="Pfam" id="PF14951"/>
    </source>
</evidence>
<feature type="compositionally biased region" description="Polar residues" evidence="1">
    <location>
        <begin position="839"/>
        <end position="848"/>
    </location>
</feature>
<feature type="domain" description="DUF4502" evidence="3">
    <location>
        <begin position="28"/>
        <end position="151"/>
    </location>
</feature>
<dbReference type="Pfam" id="PF14951">
    <property type="entry name" value="DUF4503"/>
    <property type="match status" value="1"/>
</dbReference>
<dbReference type="EMBL" id="JAJSOF020000038">
    <property type="protein sequence ID" value="KAJ4427769.1"/>
    <property type="molecule type" value="Genomic_DNA"/>
</dbReference>
<feature type="compositionally biased region" description="Basic and acidic residues" evidence="1">
    <location>
        <begin position="787"/>
        <end position="799"/>
    </location>
</feature>
<dbReference type="InterPro" id="IPR028026">
    <property type="entry name" value="DUF4502"/>
</dbReference>
<dbReference type="PANTHER" id="PTHR34347">
    <property type="entry name" value="DNA REPAIR-SCAFFOLDING PROTEIN SPIDR"/>
    <property type="match status" value="1"/>
</dbReference>
<sequence>LISSCSTPESQKVRAVAGNEEVTTLYMDSCKKRRLRLNKSGLAARLKKLLARQHSSTRIWQHETNYFNPLRPNNRGMLLVVNSVWREYSRLMIHCTPSSGKTISPLSSESEESNSNSNNTSLGIIVVLDPLLYSHIRPSSTIRVYAPWQQLCVSRLNVTLVLGVSYVEEVNSAQKQWLISGERQPQVSEVLYTCQCSCQKEYLLPRKMQVETLHCGTTNTEQLSITEEVICQNRRMNTIAEVVAKQSCLQSEEVCLQLCILQVFRYKTRFSLDLCNENAFLIHSTVSGVTVSASGCETRWPGSNIKTGDDDTGWSVLGCDATGVCCELVLGSSPPASEKPQWWEGITSKQVLGKFCKFTGFTIKRRIHRTKCPSLWSLIVKNKEVNEKQNLAGRGKRSPACELENEKAASEKHVQELWEMEELEETPDVNIAASASPQLSSLKQTLKESGSGACRHSCVVKVLYITDDCMYVTDPSVCSVAGPGYVIVSVKPSCIIPKQVSSRKVTLALLQDVLADKGSLSADRYSWLEPVSSTVAIHAALSEQDVNLIANVKASVMDLASSSSVKDLVNVTGTVVGVDEETAFAWPVCGICENDILVELDSNEYLCQECNTSPHTFTKMSLEVFISCPQFPESRKVKVKTWCSAVNQLTVLSKQLSVEVPLCKSVEVSVAEALACVMSERSWSEMEDIEMKQDLVGDHSGDEEEDGNWSYEVRSRRQVLVPFLKEARESGQFARLCGEKLKINDLIFSVEECLESIKEPVVGSEEMERNRRVLKEKIRGLVSRSIGKDISSDNSHENSKASTTRSSSDRHGMRKEATSSDLVKPMTSSEEEISEELTRNSLKNTQHTIPDESTLRKTYAPSIYDETIQKIRDEIKDSSIWVSIDETPDKEGRLVGNVVIGLLSEQYSERILLHCDVLEKCNNKTIVKLFNEAMGILWPKGIMYDNVLFFISDAAPYMVKAGQALSVVYPKLTHFTCVAHAFHRVAEVVRDNFLK</sequence>
<evidence type="ECO:0000259" key="3">
    <source>
        <dbReference type="Pfam" id="PF14950"/>
    </source>
</evidence>
<dbReference type="InterPro" id="IPR007021">
    <property type="entry name" value="DUF659"/>
</dbReference>
<feature type="compositionally biased region" description="Basic and acidic residues" evidence="1">
    <location>
        <begin position="807"/>
        <end position="818"/>
    </location>
</feature>
<protein>
    <recommendedName>
        <fullName evidence="7">DUF659 domain-containing protein</fullName>
    </recommendedName>
</protein>
<comment type="caution">
    <text evidence="5">The sequence shown here is derived from an EMBL/GenBank/DDBJ whole genome shotgun (WGS) entry which is preliminary data.</text>
</comment>
<dbReference type="PANTHER" id="PTHR34347:SF1">
    <property type="entry name" value="DNA REPAIR-SCAFFOLDING PROTEIN"/>
    <property type="match status" value="1"/>
</dbReference>
<evidence type="ECO:0000256" key="1">
    <source>
        <dbReference type="SAM" id="MobiDB-lite"/>
    </source>
</evidence>